<evidence type="ECO:0000256" key="3">
    <source>
        <dbReference type="ARBA" id="ARBA00022801"/>
    </source>
</evidence>
<proteinExistence type="inferred from homology"/>
<comment type="caution">
    <text evidence="9">The sequence shown here is derived from an EMBL/GenBank/DDBJ whole genome shotgun (WGS) entry which is preliminary data.</text>
</comment>
<evidence type="ECO:0000313" key="10">
    <source>
        <dbReference type="Proteomes" id="UP000028073"/>
    </source>
</evidence>
<keyword evidence="10" id="KW-1185">Reference proteome</keyword>
<comment type="function">
    <text evidence="5">Bidirectionally degrades single-stranded DNA into large acid-insoluble oligonucleotides, which are then degraded further into small acid-soluble oligonucleotides.</text>
</comment>
<evidence type="ECO:0000256" key="2">
    <source>
        <dbReference type="ARBA" id="ARBA00022722"/>
    </source>
</evidence>
<sequence>MTVTELNSQTRRMLETRFGNVRVEGELSGLARPGSGHWYFTLKDAGAQIRCAMFKNRNRSIRFTPAEGMQLIMRGRVSLYEGRGDYQLIVDHMEEGGTGALQRAFEELKQKLATEGLFNAERKRPLPALPSHIGVVTSPTGAAIRDILAVLERRFPSIPVTIIPSAVQGKEAADELVKGIKSANKSGLFDVLIVGRGGGSLEDLWPFNEERVARAIAASDIPVVSAVGHEIDFTIADFVADYRAPTPSAAAEVLSPDQQEILNKLNLLNRKLNTLMKHRLQTLSQKLDHSSLRLRHPGERLREHNQRLNDLDIRLQQSMKIALQANTANYQRLSDRLTQSSPFRRIERLQGQLNLIKNQLNSSVQTLVNQKESRLKQLTGMLDAVSPLATLSRGYSIVARGDEFIRDADQLTEGEQVTARFSQGSADCQVIQIHKE</sequence>
<dbReference type="InterPro" id="IPR025824">
    <property type="entry name" value="OB-fold_nuc-bd_dom"/>
</dbReference>
<evidence type="ECO:0000256" key="5">
    <source>
        <dbReference type="HAMAP-Rule" id="MF_00378"/>
    </source>
</evidence>
<dbReference type="GO" id="GO:0006308">
    <property type="term" value="P:DNA catabolic process"/>
    <property type="evidence" value="ECO:0007669"/>
    <property type="project" value="UniProtKB-UniRule"/>
</dbReference>
<comment type="subcellular location">
    <subcellularLocation>
        <location evidence="5 6">Cytoplasm</location>
    </subcellularLocation>
</comment>
<dbReference type="GO" id="GO:0005737">
    <property type="term" value="C:cytoplasm"/>
    <property type="evidence" value="ECO:0007669"/>
    <property type="project" value="UniProtKB-SubCell"/>
</dbReference>
<evidence type="ECO:0000313" key="9">
    <source>
        <dbReference type="EMBL" id="KEQ18055.1"/>
    </source>
</evidence>
<dbReference type="EC" id="3.1.11.6" evidence="5"/>
<feature type="domain" description="Exonuclease VII large subunit C-terminal" evidence="7">
    <location>
        <begin position="117"/>
        <end position="429"/>
    </location>
</feature>
<gene>
    <name evidence="5" type="primary">xseA</name>
    <name evidence="9" type="ORF">GZ78_10760</name>
</gene>
<dbReference type="Pfam" id="PF13742">
    <property type="entry name" value="tRNA_anti_2"/>
    <property type="match status" value="1"/>
</dbReference>
<keyword evidence="2 5" id="KW-0540">Nuclease</keyword>
<keyword evidence="1 5" id="KW-0963">Cytoplasm</keyword>
<dbReference type="InterPro" id="IPR003753">
    <property type="entry name" value="Exonuc_VII_L"/>
</dbReference>
<evidence type="ECO:0000256" key="4">
    <source>
        <dbReference type="ARBA" id="ARBA00022839"/>
    </source>
</evidence>
<feature type="domain" description="OB-fold nucleic acid binding" evidence="8">
    <location>
        <begin position="1"/>
        <end position="94"/>
    </location>
</feature>
<dbReference type="Pfam" id="PF02601">
    <property type="entry name" value="Exonuc_VII_L"/>
    <property type="match status" value="1"/>
</dbReference>
<evidence type="ECO:0000256" key="6">
    <source>
        <dbReference type="RuleBase" id="RU004355"/>
    </source>
</evidence>
<evidence type="ECO:0000256" key="1">
    <source>
        <dbReference type="ARBA" id="ARBA00022490"/>
    </source>
</evidence>
<comment type="catalytic activity">
    <reaction evidence="5 6">
        <text>Exonucleolytic cleavage in either 5'- to 3'- or 3'- to 5'-direction to yield nucleoside 5'-phosphates.</text>
        <dbReference type="EC" id="3.1.11.6"/>
    </reaction>
</comment>
<dbReference type="Proteomes" id="UP000028073">
    <property type="component" value="Unassembled WGS sequence"/>
</dbReference>
<protein>
    <recommendedName>
        <fullName evidence="5">Exodeoxyribonuclease 7 large subunit</fullName>
        <ecNumber evidence="5">3.1.11.6</ecNumber>
    </recommendedName>
    <alternativeName>
        <fullName evidence="5">Exodeoxyribonuclease VII large subunit</fullName>
        <shortName evidence="5">Exonuclease VII large subunit</shortName>
    </alternativeName>
</protein>
<reference evidence="9 10" key="1">
    <citation type="submission" date="2014-06" db="EMBL/GenBank/DDBJ databases">
        <title>Whole Genome Sequences of Three Symbiotic Endozoicomonas Bacteria.</title>
        <authorList>
            <person name="Neave M.J."/>
            <person name="Apprill A."/>
            <person name="Voolstra C.R."/>
        </authorList>
    </citation>
    <scope>NUCLEOTIDE SEQUENCE [LARGE SCALE GENOMIC DNA]</scope>
    <source>
        <strain evidence="9 10">DSM 25634</strain>
    </source>
</reference>
<dbReference type="GO" id="GO:0008855">
    <property type="term" value="F:exodeoxyribonuclease VII activity"/>
    <property type="evidence" value="ECO:0007669"/>
    <property type="project" value="UniProtKB-UniRule"/>
</dbReference>
<comment type="subunit">
    <text evidence="5">Heterooligomer composed of large and small subunits.</text>
</comment>
<dbReference type="CDD" id="cd04489">
    <property type="entry name" value="ExoVII_LU_OBF"/>
    <property type="match status" value="1"/>
</dbReference>
<name>A0A081NHY2_9GAMM</name>
<accession>A0A081NHY2</accession>
<dbReference type="InterPro" id="IPR020579">
    <property type="entry name" value="Exonuc_VII_lsu_C"/>
</dbReference>
<dbReference type="EMBL" id="JOKH01000002">
    <property type="protein sequence ID" value="KEQ18055.1"/>
    <property type="molecule type" value="Genomic_DNA"/>
</dbReference>
<comment type="similarity">
    <text evidence="5 6">Belongs to the XseA family.</text>
</comment>
<keyword evidence="4 5" id="KW-0269">Exonuclease</keyword>
<organism evidence="9 10">
    <name type="scientific">Endozoicomonas numazuensis</name>
    <dbReference type="NCBI Taxonomy" id="1137799"/>
    <lineage>
        <taxon>Bacteria</taxon>
        <taxon>Pseudomonadati</taxon>
        <taxon>Pseudomonadota</taxon>
        <taxon>Gammaproteobacteria</taxon>
        <taxon>Oceanospirillales</taxon>
        <taxon>Endozoicomonadaceae</taxon>
        <taxon>Endozoicomonas</taxon>
    </lineage>
</organism>
<dbReference type="GO" id="GO:0003676">
    <property type="term" value="F:nucleic acid binding"/>
    <property type="evidence" value="ECO:0007669"/>
    <property type="project" value="InterPro"/>
</dbReference>
<dbReference type="STRING" id="1137799.GZ78_10760"/>
<evidence type="ECO:0000259" key="8">
    <source>
        <dbReference type="Pfam" id="PF13742"/>
    </source>
</evidence>
<dbReference type="AlphaFoldDB" id="A0A081NHY2"/>
<dbReference type="HAMAP" id="MF_00378">
    <property type="entry name" value="Exonuc_7_L"/>
    <property type="match status" value="1"/>
</dbReference>
<dbReference type="PANTHER" id="PTHR30008:SF0">
    <property type="entry name" value="EXODEOXYRIBONUCLEASE 7 LARGE SUBUNIT"/>
    <property type="match status" value="1"/>
</dbReference>
<dbReference type="GO" id="GO:0009318">
    <property type="term" value="C:exodeoxyribonuclease VII complex"/>
    <property type="evidence" value="ECO:0007669"/>
    <property type="project" value="UniProtKB-UniRule"/>
</dbReference>
<dbReference type="NCBIfam" id="TIGR00237">
    <property type="entry name" value="xseA"/>
    <property type="match status" value="1"/>
</dbReference>
<dbReference type="eggNOG" id="COG1570">
    <property type="taxonomic scope" value="Bacteria"/>
</dbReference>
<evidence type="ECO:0000259" key="7">
    <source>
        <dbReference type="Pfam" id="PF02601"/>
    </source>
</evidence>
<dbReference type="PANTHER" id="PTHR30008">
    <property type="entry name" value="EXODEOXYRIBONUCLEASE 7 LARGE SUBUNIT"/>
    <property type="match status" value="1"/>
</dbReference>
<keyword evidence="3 5" id="KW-0378">Hydrolase</keyword>